<name>A0A3B0K2A6_DROGU</name>
<evidence type="ECO:0000313" key="3">
    <source>
        <dbReference type="Proteomes" id="UP000268350"/>
    </source>
</evidence>
<proteinExistence type="predicted"/>
<keyword evidence="3" id="KW-1185">Reference proteome</keyword>
<dbReference type="EMBL" id="OUUW01000014">
    <property type="protein sequence ID" value="SPP88364.1"/>
    <property type="molecule type" value="Genomic_DNA"/>
</dbReference>
<gene>
    <name evidence="2" type="ORF">DGUA_6G019851</name>
</gene>
<evidence type="ECO:0000256" key="1">
    <source>
        <dbReference type="SAM" id="MobiDB-lite"/>
    </source>
</evidence>
<evidence type="ECO:0000313" key="2">
    <source>
        <dbReference type="EMBL" id="SPP88364.1"/>
    </source>
</evidence>
<organism evidence="2 3">
    <name type="scientific">Drosophila guanche</name>
    <name type="common">Fruit fly</name>
    <dbReference type="NCBI Taxonomy" id="7266"/>
    <lineage>
        <taxon>Eukaryota</taxon>
        <taxon>Metazoa</taxon>
        <taxon>Ecdysozoa</taxon>
        <taxon>Arthropoda</taxon>
        <taxon>Hexapoda</taxon>
        <taxon>Insecta</taxon>
        <taxon>Pterygota</taxon>
        <taxon>Neoptera</taxon>
        <taxon>Endopterygota</taxon>
        <taxon>Diptera</taxon>
        <taxon>Brachycera</taxon>
        <taxon>Muscomorpha</taxon>
        <taxon>Ephydroidea</taxon>
        <taxon>Drosophilidae</taxon>
        <taxon>Drosophila</taxon>
        <taxon>Sophophora</taxon>
    </lineage>
</organism>
<protein>
    <submittedName>
        <fullName evidence="2">Uncharacterized protein</fullName>
    </submittedName>
</protein>
<sequence>MSALDDQQISARPSLHVQYGAEVRSPSEEYTAKPAKPKSHVTDMYFTRSLQPKRRDLRLHPHAVRTGDYYMFEELDDDDDMDEYEEYDFLEKEDLRARQMRLSVRLIKNVLTFILLNIR</sequence>
<dbReference type="AlphaFoldDB" id="A0A3B0K2A6"/>
<dbReference type="OrthoDB" id="303066at2759"/>
<dbReference type="Proteomes" id="UP000268350">
    <property type="component" value="Unassembled WGS sequence"/>
</dbReference>
<feature type="compositionally biased region" description="Polar residues" evidence="1">
    <location>
        <begin position="1"/>
        <end position="11"/>
    </location>
</feature>
<feature type="region of interest" description="Disordered" evidence="1">
    <location>
        <begin position="1"/>
        <end position="43"/>
    </location>
</feature>
<accession>A0A3B0K2A6</accession>
<reference evidence="3" key="1">
    <citation type="submission" date="2018-01" db="EMBL/GenBank/DDBJ databases">
        <authorList>
            <person name="Alioto T."/>
            <person name="Alioto T."/>
        </authorList>
    </citation>
    <scope>NUCLEOTIDE SEQUENCE [LARGE SCALE GENOMIC DNA]</scope>
</reference>